<keyword evidence="4 7" id="KW-0645">Protease</keyword>
<dbReference type="SUPFAM" id="SSF50993">
    <property type="entry name" value="Peptidase/esterase 'gauge' domain"/>
    <property type="match status" value="1"/>
</dbReference>
<reference evidence="11" key="3">
    <citation type="submission" date="2022-06" db="UniProtKB">
        <authorList>
            <consortium name="EnsemblMetazoa"/>
        </authorList>
    </citation>
    <scope>IDENTIFICATION</scope>
</reference>
<evidence type="ECO:0000256" key="3">
    <source>
        <dbReference type="ARBA" id="ARBA00016310"/>
    </source>
</evidence>
<keyword evidence="6 7" id="KW-0720">Serine protease</keyword>
<dbReference type="PRINTS" id="PR00862">
    <property type="entry name" value="PROLIGOPTASE"/>
</dbReference>
<dbReference type="Gene3D" id="2.130.10.120">
    <property type="entry name" value="Prolyl oligopeptidase, N-terminal domain"/>
    <property type="match status" value="1"/>
</dbReference>
<evidence type="ECO:0000259" key="9">
    <source>
        <dbReference type="Pfam" id="PF02897"/>
    </source>
</evidence>
<dbReference type="PROSITE" id="PS00708">
    <property type="entry name" value="PRO_ENDOPEP_SER"/>
    <property type="match status" value="1"/>
</dbReference>
<comment type="similarity">
    <text evidence="2 7">Belongs to the peptidase S9A family.</text>
</comment>
<evidence type="ECO:0000256" key="2">
    <source>
        <dbReference type="ARBA" id="ARBA00005228"/>
    </source>
</evidence>
<dbReference type="InterPro" id="IPR002470">
    <property type="entry name" value="Peptidase_S9A"/>
</dbReference>
<evidence type="ECO:0000256" key="1">
    <source>
        <dbReference type="ARBA" id="ARBA00001070"/>
    </source>
</evidence>
<dbReference type="Pfam" id="PF02897">
    <property type="entry name" value="Peptidase_S9_N"/>
    <property type="match status" value="1"/>
</dbReference>
<evidence type="ECO:0000256" key="6">
    <source>
        <dbReference type="ARBA" id="ARBA00022825"/>
    </source>
</evidence>
<reference evidence="10" key="2">
    <citation type="submission" date="2020-01" db="EMBL/GenBank/DDBJ databases">
        <authorList>
            <person name="Korhonen P.K.K."/>
            <person name="Guangxu M.G."/>
            <person name="Wang T.W."/>
            <person name="Stroehlein A.J.S."/>
            <person name="Young N.D."/>
            <person name="Ang C.-S.A."/>
            <person name="Fernando D.W.F."/>
            <person name="Lu H.L."/>
            <person name="Taylor S.T."/>
            <person name="Ehtesham M.E.M."/>
            <person name="Najaraj S.H.N."/>
            <person name="Harsha G.H.G."/>
            <person name="Madugundu A.M."/>
            <person name="Renuse S.R."/>
            <person name="Holt D.H."/>
            <person name="Pandey A.P."/>
            <person name="Papenfuss A.P."/>
            <person name="Gasser R.B.G."/>
            <person name="Fischer K.F."/>
        </authorList>
    </citation>
    <scope>NUCLEOTIDE SEQUENCE</scope>
    <source>
        <strain evidence="10">SSS_KF_BRIS2020</strain>
    </source>
</reference>
<dbReference type="OrthoDB" id="248387at2759"/>
<dbReference type="SUPFAM" id="SSF53474">
    <property type="entry name" value="alpha/beta-Hydrolases"/>
    <property type="match status" value="1"/>
</dbReference>
<organism evidence="10">
    <name type="scientific">Sarcoptes scabiei</name>
    <name type="common">Itch mite</name>
    <name type="synonym">Acarus scabiei</name>
    <dbReference type="NCBI Taxonomy" id="52283"/>
    <lineage>
        <taxon>Eukaryota</taxon>
        <taxon>Metazoa</taxon>
        <taxon>Ecdysozoa</taxon>
        <taxon>Arthropoda</taxon>
        <taxon>Chelicerata</taxon>
        <taxon>Arachnida</taxon>
        <taxon>Acari</taxon>
        <taxon>Acariformes</taxon>
        <taxon>Sarcoptiformes</taxon>
        <taxon>Astigmata</taxon>
        <taxon>Psoroptidia</taxon>
        <taxon>Sarcoptoidea</taxon>
        <taxon>Sarcoptidae</taxon>
        <taxon>Sarcoptinae</taxon>
        <taxon>Sarcoptes</taxon>
    </lineage>
</organism>
<dbReference type="EnsemblMetazoa" id="SSS_6402s_mrna">
    <property type="protein sequence ID" value="KAF7490820.1"/>
    <property type="gene ID" value="SSS_6402"/>
</dbReference>
<evidence type="ECO:0000313" key="11">
    <source>
        <dbReference type="EnsemblMetazoa" id="KAF7490820.1"/>
    </source>
</evidence>
<dbReference type="GO" id="GO:0004252">
    <property type="term" value="F:serine-type endopeptidase activity"/>
    <property type="evidence" value="ECO:0007669"/>
    <property type="project" value="UniProtKB-UniRule"/>
</dbReference>
<dbReference type="GO" id="GO:0070012">
    <property type="term" value="F:oligopeptidase activity"/>
    <property type="evidence" value="ECO:0007669"/>
    <property type="project" value="TreeGrafter"/>
</dbReference>
<evidence type="ECO:0000256" key="4">
    <source>
        <dbReference type="ARBA" id="ARBA00022670"/>
    </source>
</evidence>
<dbReference type="InterPro" id="IPR001375">
    <property type="entry name" value="Peptidase_S9_cat"/>
</dbReference>
<dbReference type="PANTHER" id="PTHR42881">
    <property type="entry name" value="PROLYL ENDOPEPTIDASE"/>
    <property type="match status" value="1"/>
</dbReference>
<dbReference type="GO" id="GO:0005829">
    <property type="term" value="C:cytosol"/>
    <property type="evidence" value="ECO:0007669"/>
    <property type="project" value="TreeGrafter"/>
</dbReference>
<dbReference type="GO" id="GO:0006508">
    <property type="term" value="P:proteolysis"/>
    <property type="evidence" value="ECO:0007669"/>
    <property type="project" value="UniProtKB-KW"/>
</dbReference>
<dbReference type="InterPro" id="IPR023302">
    <property type="entry name" value="Pept_S9A_N"/>
</dbReference>
<dbReference type="InterPro" id="IPR029058">
    <property type="entry name" value="AB_hydrolase_fold"/>
</dbReference>
<dbReference type="AlphaFoldDB" id="A0A834R712"/>
<feature type="domain" description="Peptidase S9A N-terminal" evidence="9">
    <location>
        <begin position="7"/>
        <end position="419"/>
    </location>
</feature>
<sequence>MNDFSYPQVQRINVEENYFGDLIKDPYRWLEETDSLETKKFIEAENDLSSRYIQSCPYREKIKQKLKELFQYPRYGCPFKKGTNYFMQINSGLQNQFVLYMMHDSLDAEPKVFFDPNTLSTDGTVSLSNVTVKFSNDGKLWAYGLQKSGSDWNTIKIRDVDTGKDLDDELIKVKFSGISWTKDDKGFFYSYYPNQSDNQCDGQETTECNHQKLFYHRINTSQSEDVLVFETPDHPHYNFRMCVSDCGQFLNLFISQSCQYNLWYYHKLDDPFNPNIRKNMRFEPIVSDFDADYYFIANDGPKHYIRTNWNAPNFRVIAVDLSDPQSYSKSSWQDLIPEHPKNVLDSVDVVNHNILVCHYIADVISRLELRKLEDGSLIREIKIPVGTISSLQAEREHKELFYSFTSFLTPSSLYHLKLDDLLNNEPRCFKESKPKNFDPSKFVTKQIFYPSKDGTMVPLFIVHNKDFVPQSDRPCLLYGYGGFNISLQPYFSVPRLILLDNLNGVFALANIRGGGEYGENWHQSGSIHKKQNCFDDFIYAADYLINQKYTSADKIIIQGGSNGGLLVSAVSNQRPDLFGCTICQVGVLDMLRYHKFTIGHAWMSEYGSPDEEEHYKNLIRYSPLHNIPDSVDNYPATLLLTADHDDRVVPLHSFKFIAELQHKLGSRLSNIPLMLRVDTKAGHGAGKPTERIIEECVDIYSFIINSLNLKFNE</sequence>
<evidence type="ECO:0000256" key="5">
    <source>
        <dbReference type="ARBA" id="ARBA00022801"/>
    </source>
</evidence>
<comment type="catalytic activity">
    <reaction evidence="1">
        <text>Hydrolysis of Pro-|-Xaa &gt;&gt; Ala-|-Xaa in oligopeptides.</text>
        <dbReference type="EC" id="3.4.21.26"/>
    </reaction>
</comment>
<name>A0A834R712_SARSC</name>
<keyword evidence="5 7" id="KW-0378">Hydrolase</keyword>
<proteinExistence type="inferred from homology"/>
<keyword evidence="12" id="KW-1185">Reference proteome</keyword>
<dbReference type="InterPro" id="IPR051167">
    <property type="entry name" value="Prolyl_oligopep/macrocyclase"/>
</dbReference>
<dbReference type="PANTHER" id="PTHR42881:SF2">
    <property type="entry name" value="PROLYL ENDOPEPTIDASE"/>
    <property type="match status" value="1"/>
</dbReference>
<gene>
    <name evidence="10" type="ORF">SSS_6402</name>
</gene>
<evidence type="ECO:0000313" key="10">
    <source>
        <dbReference type="EMBL" id="KAF7490820.1"/>
    </source>
</evidence>
<dbReference type="Pfam" id="PF00326">
    <property type="entry name" value="Peptidase_S9"/>
    <property type="match status" value="1"/>
</dbReference>
<reference evidence="12" key="1">
    <citation type="journal article" date="2020" name="PLoS Negl. Trop. Dis.">
        <title>High-quality nuclear genome for Sarcoptes scabiei-A critical resource for a neglected parasite.</title>
        <authorList>
            <person name="Korhonen P.K."/>
            <person name="Gasser R.B."/>
            <person name="Ma G."/>
            <person name="Wang T."/>
            <person name="Stroehlein A.J."/>
            <person name="Young N.D."/>
            <person name="Ang C.S."/>
            <person name="Fernando D.D."/>
            <person name="Lu H.C."/>
            <person name="Taylor S."/>
            <person name="Reynolds S.L."/>
            <person name="Mofiz E."/>
            <person name="Najaraj S.H."/>
            <person name="Gowda H."/>
            <person name="Madugundu A."/>
            <person name="Renuse S."/>
            <person name="Holt D."/>
            <person name="Pandey A."/>
            <person name="Papenfuss A.T."/>
            <person name="Fischer K."/>
        </authorList>
    </citation>
    <scope>NUCLEOTIDE SEQUENCE [LARGE SCALE GENOMIC DNA]</scope>
</reference>
<dbReference type="FunFam" id="3.40.50.1820:FF:000005">
    <property type="entry name" value="Prolyl endopeptidase"/>
    <property type="match status" value="1"/>
</dbReference>
<dbReference type="EMBL" id="WVUK01000062">
    <property type="protein sequence ID" value="KAF7490820.1"/>
    <property type="molecule type" value="Genomic_DNA"/>
</dbReference>
<protein>
    <recommendedName>
        <fullName evidence="3 7">Prolyl endopeptidase</fullName>
        <ecNumber evidence="7">3.4.21.-</ecNumber>
    </recommendedName>
</protein>
<dbReference type="EC" id="3.4.21.-" evidence="7"/>
<dbReference type="FunFam" id="2.130.10.120:FF:000001">
    <property type="entry name" value="Prolyl endopeptidase"/>
    <property type="match status" value="1"/>
</dbReference>
<dbReference type="Proteomes" id="UP000070412">
    <property type="component" value="Unassembled WGS sequence"/>
</dbReference>
<accession>A0A834R712</accession>
<feature type="domain" description="Peptidase S9 prolyl oligopeptidase catalytic" evidence="8">
    <location>
        <begin position="491"/>
        <end position="708"/>
    </location>
</feature>
<dbReference type="InterPro" id="IPR002471">
    <property type="entry name" value="Pept_S9_AS"/>
</dbReference>
<evidence type="ECO:0000259" key="8">
    <source>
        <dbReference type="Pfam" id="PF00326"/>
    </source>
</evidence>
<evidence type="ECO:0000256" key="7">
    <source>
        <dbReference type="RuleBase" id="RU368024"/>
    </source>
</evidence>
<dbReference type="Gene3D" id="3.40.50.1820">
    <property type="entry name" value="alpha/beta hydrolase"/>
    <property type="match status" value="1"/>
</dbReference>
<evidence type="ECO:0000313" key="12">
    <source>
        <dbReference type="Proteomes" id="UP000070412"/>
    </source>
</evidence>